<accession>A0A0H5QWR4</accession>
<dbReference type="GO" id="GO:0004806">
    <property type="term" value="F:triacylglycerol lipase activity"/>
    <property type="evidence" value="ECO:0007669"/>
    <property type="project" value="InterPro"/>
</dbReference>
<dbReference type="EMBL" id="HACM01005975">
    <property type="protein sequence ID" value="CRZ06417.1"/>
    <property type="molecule type" value="Transcribed_RNA"/>
</dbReference>
<dbReference type="Pfam" id="PF11815">
    <property type="entry name" value="DUF3336"/>
    <property type="match status" value="1"/>
</dbReference>
<feature type="domain" description="Triacylglycerol lipase N-terminal" evidence="1">
    <location>
        <begin position="1"/>
        <end position="105"/>
    </location>
</feature>
<reference evidence="2" key="1">
    <citation type="submission" date="2015-04" db="EMBL/GenBank/DDBJ databases">
        <title>The genome sequence of the plant pathogenic Rhizarian Plasmodiophora brassicae reveals insights in its biotrophic life cycle and the origin of chitin synthesis.</title>
        <authorList>
            <person name="Schwelm A."/>
            <person name="Fogelqvist J."/>
            <person name="Knaust A."/>
            <person name="Julke S."/>
            <person name="Lilja T."/>
            <person name="Dhandapani V."/>
            <person name="Bonilla-Rosso G."/>
            <person name="Karlsson M."/>
            <person name="Shevchenko A."/>
            <person name="Choi S.R."/>
            <person name="Kim H.G."/>
            <person name="Park J.Y."/>
            <person name="Lim Y.P."/>
            <person name="Ludwig-Muller J."/>
            <person name="Dixelius C."/>
        </authorList>
    </citation>
    <scope>NUCLEOTIDE SEQUENCE</scope>
    <source>
        <tissue evidence="2">Potato root galls</tissue>
    </source>
</reference>
<dbReference type="EMBL" id="HACM01005978">
    <property type="protein sequence ID" value="CRZ06420.1"/>
    <property type="molecule type" value="Transcribed_RNA"/>
</dbReference>
<dbReference type="EMBL" id="HACM01005983">
    <property type="protein sequence ID" value="CRZ06425.1"/>
    <property type="molecule type" value="Transcribed_RNA"/>
</dbReference>
<dbReference type="EMBL" id="HACM01005969">
    <property type="protein sequence ID" value="CRZ06411.1"/>
    <property type="molecule type" value="Transcribed_RNA"/>
</dbReference>
<dbReference type="EMBL" id="HACM01005981">
    <property type="protein sequence ID" value="CRZ06423.1"/>
    <property type="molecule type" value="Transcribed_RNA"/>
</dbReference>
<name>A0A0H5QWR4_9EUKA</name>
<organism evidence="2">
    <name type="scientific">Spongospora subterranea</name>
    <dbReference type="NCBI Taxonomy" id="70186"/>
    <lineage>
        <taxon>Eukaryota</taxon>
        <taxon>Sar</taxon>
        <taxon>Rhizaria</taxon>
        <taxon>Endomyxa</taxon>
        <taxon>Phytomyxea</taxon>
        <taxon>Plasmodiophorida</taxon>
        <taxon>Plasmodiophoridae</taxon>
        <taxon>Spongospora</taxon>
    </lineage>
</organism>
<protein>
    <recommendedName>
        <fullName evidence="1">Triacylglycerol lipase N-terminal domain-containing protein</fullName>
    </recommendedName>
</protein>
<sequence length="108" mass="12761">MKEAHTYSDWKKCADERDALTGRAAWKDTPESVLYDWRRIQIMTEEIRRLNTESDIPEIMRYMRSRLMRNIAGLGNKHLFVELKAGTKSLIEEFHSEVVLFFNALARL</sequence>
<dbReference type="InterPro" id="IPR021771">
    <property type="entry name" value="Triacylglycerol_lipase_N"/>
</dbReference>
<proteinExistence type="predicted"/>
<dbReference type="AlphaFoldDB" id="A0A0H5QWR4"/>
<dbReference type="EMBL" id="HACM01005971">
    <property type="protein sequence ID" value="CRZ06413.1"/>
    <property type="molecule type" value="Transcribed_RNA"/>
</dbReference>
<dbReference type="EMBL" id="HACM01005963">
    <property type="protein sequence ID" value="CRZ06405.1"/>
    <property type="molecule type" value="Transcribed_RNA"/>
</dbReference>
<evidence type="ECO:0000313" key="2">
    <source>
        <dbReference type="EMBL" id="CRZ06413.1"/>
    </source>
</evidence>
<dbReference type="GO" id="GO:0006629">
    <property type="term" value="P:lipid metabolic process"/>
    <property type="evidence" value="ECO:0007669"/>
    <property type="project" value="InterPro"/>
</dbReference>
<dbReference type="EMBL" id="HACM01005966">
    <property type="protein sequence ID" value="CRZ06408.1"/>
    <property type="molecule type" value="Transcribed_RNA"/>
</dbReference>
<evidence type="ECO:0000259" key="1">
    <source>
        <dbReference type="Pfam" id="PF11815"/>
    </source>
</evidence>